<evidence type="ECO:0000256" key="6">
    <source>
        <dbReference type="ARBA" id="ARBA00022525"/>
    </source>
</evidence>
<dbReference type="GO" id="GO:0005634">
    <property type="term" value="C:nucleus"/>
    <property type="evidence" value="ECO:0007669"/>
    <property type="project" value="UniProtKB-SubCell"/>
</dbReference>
<dbReference type="GO" id="GO:0006325">
    <property type="term" value="P:chromatin organization"/>
    <property type="evidence" value="ECO:0007669"/>
    <property type="project" value="UniProtKB-KW"/>
</dbReference>
<evidence type="ECO:0000256" key="2">
    <source>
        <dbReference type="ARBA" id="ARBA00004514"/>
    </source>
</evidence>
<dbReference type="PROSITE" id="PS50053">
    <property type="entry name" value="UBIQUITIN_2"/>
    <property type="match status" value="1"/>
</dbReference>
<sequence length="432" mass="47937">MIDFQRNGEHYFELDNQTTVEELKIIIQEEMDIDVGSQRLIFCGRVLQDDKKLTEYGVHGKVIHMVQRPPPAAESRRFRDDDDDDTGNQGVRFHSAGDHTAHTRQEIRRLMESMNLSPTMSRMEFVRRVISEIRITLLQLRNHVAGRHILTNEEEQPGPSTSSGRSGGRANPALNEDDIEAIGAFEHIPSSLLGDTPHFQRHADDIVGVVTRADNFNYGPRHGLQPSGPYPRDLANLMEELEVLNLRFARYRAMYMDLLMVSNRTVPPVYSEAEKATQRRTIELTCAIMHSFSHAYHAISDITLDLSPRIPQLTSEMATMHATMPVHAVINVVQSPRTNNQAGWAPQGGPPGTGAAQPTAAPGTGNSDFENIFRGLGHQNSVEVVMSMEEIPAEAVAAGHIISAPINQIPIQGDGQGTKDTFNTNGNIFNTI</sequence>
<feature type="domain" description="Ubiquitin-like" evidence="13">
    <location>
        <begin position="1"/>
        <end position="58"/>
    </location>
</feature>
<proteinExistence type="predicted"/>
<organism evidence="14 15">
    <name type="scientific">Papilio machaon</name>
    <name type="common">Old World swallowtail butterfly</name>
    <dbReference type="NCBI Taxonomy" id="76193"/>
    <lineage>
        <taxon>Eukaryota</taxon>
        <taxon>Metazoa</taxon>
        <taxon>Ecdysozoa</taxon>
        <taxon>Arthropoda</taxon>
        <taxon>Hexapoda</taxon>
        <taxon>Insecta</taxon>
        <taxon>Pterygota</taxon>
        <taxon>Neoptera</taxon>
        <taxon>Endopterygota</taxon>
        <taxon>Lepidoptera</taxon>
        <taxon>Glossata</taxon>
        <taxon>Ditrysia</taxon>
        <taxon>Papilionoidea</taxon>
        <taxon>Papilionidae</taxon>
        <taxon>Papilioninae</taxon>
        <taxon>Papilio</taxon>
    </lineage>
</organism>
<keyword evidence="4" id="KW-0813">Transport</keyword>
<dbReference type="InterPro" id="IPR021925">
    <property type="entry name" value="BAG6"/>
</dbReference>
<dbReference type="SMART" id="SM00213">
    <property type="entry name" value="UBQ"/>
    <property type="match status" value="1"/>
</dbReference>
<dbReference type="STRING" id="76193.A0A194QWC0"/>
<keyword evidence="8" id="KW-0156">Chromatin regulator</keyword>
<evidence type="ECO:0000256" key="12">
    <source>
        <dbReference type="SAM" id="MobiDB-lite"/>
    </source>
</evidence>
<reference evidence="14 15" key="1">
    <citation type="journal article" date="2015" name="Nat. Commun.">
        <title>Outbred genome sequencing and CRISPR/Cas9 gene editing in butterflies.</title>
        <authorList>
            <person name="Li X."/>
            <person name="Fan D."/>
            <person name="Zhang W."/>
            <person name="Liu G."/>
            <person name="Zhang L."/>
            <person name="Zhao L."/>
            <person name="Fang X."/>
            <person name="Chen L."/>
            <person name="Dong Y."/>
            <person name="Chen Y."/>
            <person name="Ding Y."/>
            <person name="Zhao R."/>
            <person name="Feng M."/>
            <person name="Zhu Y."/>
            <person name="Feng Y."/>
            <person name="Jiang X."/>
            <person name="Zhu D."/>
            <person name="Xiang H."/>
            <person name="Feng X."/>
            <person name="Li S."/>
            <person name="Wang J."/>
            <person name="Zhang G."/>
            <person name="Kronforst M.R."/>
            <person name="Wang W."/>
        </authorList>
    </citation>
    <scope>NUCLEOTIDE SEQUENCE [LARGE SCALE GENOMIC DNA]</scope>
    <source>
        <strain evidence="14">Ya'a_city_454_Pm</strain>
        <tissue evidence="14">Whole body</tissue>
    </source>
</reference>
<dbReference type="PANTHER" id="PTHR15204:SF0">
    <property type="entry name" value="LARGE PROLINE-RICH PROTEIN BAG6"/>
    <property type="match status" value="1"/>
</dbReference>
<dbReference type="GO" id="GO:0051787">
    <property type="term" value="F:misfolded protein binding"/>
    <property type="evidence" value="ECO:0007669"/>
    <property type="project" value="TreeGrafter"/>
</dbReference>
<dbReference type="SUPFAM" id="SSF54236">
    <property type="entry name" value="Ubiquitin-like"/>
    <property type="match status" value="1"/>
</dbReference>
<keyword evidence="5" id="KW-0963">Cytoplasm</keyword>
<dbReference type="InterPro" id="IPR029071">
    <property type="entry name" value="Ubiquitin-like_domsf"/>
</dbReference>
<dbReference type="PANTHER" id="PTHR15204">
    <property type="entry name" value="LARGE PROLINE-RICH PROTEIN BAG6"/>
    <property type="match status" value="1"/>
</dbReference>
<evidence type="ECO:0000256" key="4">
    <source>
        <dbReference type="ARBA" id="ARBA00022448"/>
    </source>
</evidence>
<feature type="compositionally biased region" description="Low complexity" evidence="12">
    <location>
        <begin position="341"/>
        <end position="365"/>
    </location>
</feature>
<gene>
    <name evidence="14" type="ORF">RR48_15401</name>
</gene>
<keyword evidence="7" id="KW-0053">Apoptosis</keyword>
<evidence type="ECO:0000256" key="11">
    <source>
        <dbReference type="ARBA" id="ARBA00030033"/>
    </source>
</evidence>
<dbReference type="InParanoid" id="A0A194QWC0"/>
<comment type="subcellular location">
    <subcellularLocation>
        <location evidence="2">Cytoplasm</location>
        <location evidence="2">Cytosol</location>
    </subcellularLocation>
    <subcellularLocation>
        <location evidence="1">Nucleus</location>
    </subcellularLocation>
    <subcellularLocation>
        <location evidence="3">Secreted</location>
        <location evidence="3">Extracellular exosome</location>
    </subcellularLocation>
</comment>
<dbReference type="Proteomes" id="UP000053240">
    <property type="component" value="Unassembled WGS sequence"/>
</dbReference>
<feature type="region of interest" description="Disordered" evidence="12">
    <location>
        <begin position="148"/>
        <end position="173"/>
    </location>
</feature>
<keyword evidence="10" id="KW-0539">Nucleus</keyword>
<evidence type="ECO:0000313" key="14">
    <source>
        <dbReference type="EMBL" id="KPJ09260.1"/>
    </source>
</evidence>
<feature type="region of interest" description="Disordered" evidence="12">
    <location>
        <begin position="338"/>
        <end position="370"/>
    </location>
</feature>
<dbReference type="GO" id="GO:0071818">
    <property type="term" value="C:BAT3 complex"/>
    <property type="evidence" value="ECO:0007669"/>
    <property type="project" value="TreeGrafter"/>
</dbReference>
<name>A0A194QWC0_PAPMA</name>
<accession>A0A194QWC0</accession>
<keyword evidence="6" id="KW-0964">Secreted</keyword>
<evidence type="ECO:0000256" key="7">
    <source>
        <dbReference type="ARBA" id="ARBA00022703"/>
    </source>
</evidence>
<dbReference type="InterPro" id="IPR000626">
    <property type="entry name" value="Ubiquitin-like_dom"/>
</dbReference>
<dbReference type="GO" id="GO:0036503">
    <property type="term" value="P:ERAD pathway"/>
    <property type="evidence" value="ECO:0007669"/>
    <property type="project" value="TreeGrafter"/>
</dbReference>
<evidence type="ECO:0000256" key="3">
    <source>
        <dbReference type="ARBA" id="ARBA00004550"/>
    </source>
</evidence>
<dbReference type="Gene3D" id="3.10.20.90">
    <property type="entry name" value="Phosphatidylinositol 3-kinase Catalytic Subunit, Chain A, domain 1"/>
    <property type="match status" value="1"/>
</dbReference>
<dbReference type="EMBL" id="KQ461108">
    <property type="protein sequence ID" value="KPJ09260.1"/>
    <property type="molecule type" value="Genomic_DNA"/>
</dbReference>
<dbReference type="AlphaFoldDB" id="A0A194QWC0"/>
<evidence type="ECO:0000256" key="10">
    <source>
        <dbReference type="ARBA" id="ARBA00023242"/>
    </source>
</evidence>
<dbReference type="GO" id="GO:0031593">
    <property type="term" value="F:polyubiquitin modification-dependent protein binding"/>
    <property type="evidence" value="ECO:0007669"/>
    <property type="project" value="TreeGrafter"/>
</dbReference>
<evidence type="ECO:0000256" key="5">
    <source>
        <dbReference type="ARBA" id="ARBA00022490"/>
    </source>
</evidence>
<protein>
    <recommendedName>
        <fullName evidence="11">BCL2-associated athanogene 6</fullName>
    </recommendedName>
</protein>
<dbReference type="Pfam" id="PF12057">
    <property type="entry name" value="BAG6"/>
    <property type="match status" value="1"/>
</dbReference>
<dbReference type="Pfam" id="PF00240">
    <property type="entry name" value="ubiquitin"/>
    <property type="match status" value="1"/>
</dbReference>
<evidence type="ECO:0000256" key="8">
    <source>
        <dbReference type="ARBA" id="ARBA00022853"/>
    </source>
</evidence>
<evidence type="ECO:0000313" key="15">
    <source>
        <dbReference type="Proteomes" id="UP000053240"/>
    </source>
</evidence>
<evidence type="ECO:0000256" key="9">
    <source>
        <dbReference type="ARBA" id="ARBA00023186"/>
    </source>
</evidence>
<keyword evidence="9" id="KW-0143">Chaperone</keyword>
<dbReference type="GO" id="GO:0006915">
    <property type="term" value="P:apoptotic process"/>
    <property type="evidence" value="ECO:0007669"/>
    <property type="project" value="UniProtKB-KW"/>
</dbReference>
<feature type="region of interest" description="Disordered" evidence="12">
    <location>
        <begin position="68"/>
        <end position="103"/>
    </location>
</feature>
<dbReference type="GO" id="GO:0005576">
    <property type="term" value="C:extracellular region"/>
    <property type="evidence" value="ECO:0007669"/>
    <property type="project" value="UniProtKB-SubCell"/>
</dbReference>
<keyword evidence="15" id="KW-1185">Reference proteome</keyword>
<evidence type="ECO:0000256" key="1">
    <source>
        <dbReference type="ARBA" id="ARBA00004123"/>
    </source>
</evidence>
<evidence type="ECO:0000259" key="13">
    <source>
        <dbReference type="PROSITE" id="PS50053"/>
    </source>
</evidence>